<comment type="caution">
    <text evidence="1">The sequence shown here is derived from an EMBL/GenBank/DDBJ whole genome shotgun (WGS) entry which is preliminary data.</text>
</comment>
<accession>A0A0F8VWB0</accession>
<sequence length="87" mass="9247">TIGFGKVAPGVAALQGLLAETQGGGAGGRADDLRFYQMRDWIEQILGILGDKADIDDINDALLALYEDGYFRNLTATESMNIPSEAA</sequence>
<dbReference type="AlphaFoldDB" id="A0A0F8VWB0"/>
<proteinExistence type="predicted"/>
<dbReference type="EMBL" id="LAZR01068984">
    <property type="protein sequence ID" value="KKK48602.1"/>
    <property type="molecule type" value="Genomic_DNA"/>
</dbReference>
<name>A0A0F8VWB0_9ZZZZ</name>
<organism evidence="1">
    <name type="scientific">marine sediment metagenome</name>
    <dbReference type="NCBI Taxonomy" id="412755"/>
    <lineage>
        <taxon>unclassified sequences</taxon>
        <taxon>metagenomes</taxon>
        <taxon>ecological metagenomes</taxon>
    </lineage>
</organism>
<gene>
    <name evidence="1" type="ORF">LCGC14_3143460</name>
</gene>
<evidence type="ECO:0000313" key="1">
    <source>
        <dbReference type="EMBL" id="KKK48602.1"/>
    </source>
</evidence>
<protein>
    <submittedName>
        <fullName evidence="1">Uncharacterized protein</fullName>
    </submittedName>
</protein>
<reference evidence="1" key="1">
    <citation type="journal article" date="2015" name="Nature">
        <title>Complex archaea that bridge the gap between prokaryotes and eukaryotes.</title>
        <authorList>
            <person name="Spang A."/>
            <person name="Saw J.H."/>
            <person name="Jorgensen S.L."/>
            <person name="Zaremba-Niedzwiedzka K."/>
            <person name="Martijn J."/>
            <person name="Lind A.E."/>
            <person name="van Eijk R."/>
            <person name="Schleper C."/>
            <person name="Guy L."/>
            <person name="Ettema T.J."/>
        </authorList>
    </citation>
    <scope>NUCLEOTIDE SEQUENCE</scope>
</reference>
<feature type="non-terminal residue" evidence="1">
    <location>
        <position position="1"/>
    </location>
</feature>